<comment type="caution">
    <text evidence="6">The sequence shown here is derived from an EMBL/GenBank/DDBJ whole genome shotgun (WGS) entry which is preliminary data.</text>
</comment>
<dbReference type="PIRSF" id="PIRSF002741">
    <property type="entry name" value="MppA"/>
    <property type="match status" value="1"/>
</dbReference>
<protein>
    <submittedName>
        <fullName evidence="6">Bacterial extracellular solute-binding protein, family 5 Middle</fullName>
    </submittedName>
</protein>
<evidence type="ECO:0000256" key="3">
    <source>
        <dbReference type="ARBA" id="ARBA00022729"/>
    </source>
</evidence>
<dbReference type="InterPro" id="IPR023765">
    <property type="entry name" value="SBP_5_CS"/>
</dbReference>
<feature type="chain" id="PRO_5032767646" evidence="4">
    <location>
        <begin position="41"/>
        <end position="537"/>
    </location>
</feature>
<dbReference type="Gene3D" id="3.10.105.10">
    <property type="entry name" value="Dipeptide-binding Protein, Domain 3"/>
    <property type="match status" value="1"/>
</dbReference>
<dbReference type="Gene3D" id="3.40.190.10">
    <property type="entry name" value="Periplasmic binding protein-like II"/>
    <property type="match status" value="1"/>
</dbReference>
<dbReference type="GO" id="GO:1904680">
    <property type="term" value="F:peptide transmembrane transporter activity"/>
    <property type="evidence" value="ECO:0007669"/>
    <property type="project" value="TreeGrafter"/>
</dbReference>
<organism evidence="6 7">
    <name type="scientific">Bifidobacterium pseudolongum subsp. globosum</name>
    <dbReference type="NCBI Taxonomy" id="1690"/>
    <lineage>
        <taxon>Bacteria</taxon>
        <taxon>Bacillati</taxon>
        <taxon>Actinomycetota</taxon>
        <taxon>Actinomycetes</taxon>
        <taxon>Bifidobacteriales</taxon>
        <taxon>Bifidobacteriaceae</taxon>
        <taxon>Bifidobacterium</taxon>
    </lineage>
</organism>
<dbReference type="CDD" id="cd00995">
    <property type="entry name" value="PBP2_NikA_DppA_OppA_like"/>
    <property type="match status" value="1"/>
</dbReference>
<dbReference type="PROSITE" id="PS01040">
    <property type="entry name" value="SBP_BACTERIAL_5"/>
    <property type="match status" value="1"/>
</dbReference>
<dbReference type="EMBL" id="RYVC01000005">
    <property type="protein sequence ID" value="RYQ47619.1"/>
    <property type="molecule type" value="Genomic_DNA"/>
</dbReference>
<dbReference type="PANTHER" id="PTHR30290">
    <property type="entry name" value="PERIPLASMIC BINDING COMPONENT OF ABC TRANSPORTER"/>
    <property type="match status" value="1"/>
</dbReference>
<evidence type="ECO:0000256" key="2">
    <source>
        <dbReference type="ARBA" id="ARBA00005695"/>
    </source>
</evidence>
<proteinExistence type="inferred from homology"/>
<dbReference type="RefSeq" id="WP_129869081.1">
    <property type="nucleotide sequence ID" value="NZ_RYVB01000006.1"/>
</dbReference>
<feature type="signal peptide" evidence="4">
    <location>
        <begin position="1"/>
        <end position="40"/>
    </location>
</feature>
<dbReference type="Proteomes" id="UP000292933">
    <property type="component" value="Unassembled WGS sequence"/>
</dbReference>
<keyword evidence="3 4" id="KW-0732">Signal</keyword>
<evidence type="ECO:0000256" key="4">
    <source>
        <dbReference type="SAM" id="SignalP"/>
    </source>
</evidence>
<comment type="similarity">
    <text evidence="2">Belongs to the bacterial solute-binding protein 5 family.</text>
</comment>
<gene>
    <name evidence="6" type="ORF">PG1780B_0396</name>
</gene>
<comment type="subcellular location">
    <subcellularLocation>
        <location evidence="1">Cell membrane</location>
        <topology evidence="1">Lipid-anchor</topology>
    </subcellularLocation>
</comment>
<dbReference type="GO" id="GO:0043190">
    <property type="term" value="C:ATP-binding cassette (ABC) transporter complex"/>
    <property type="evidence" value="ECO:0007669"/>
    <property type="project" value="InterPro"/>
</dbReference>
<dbReference type="InterPro" id="IPR030678">
    <property type="entry name" value="Peptide/Ni-bd"/>
</dbReference>
<name>A0A8B3RP35_9BIFI</name>
<evidence type="ECO:0000313" key="7">
    <source>
        <dbReference type="Proteomes" id="UP000292933"/>
    </source>
</evidence>
<accession>A0A8B3RP35</accession>
<dbReference type="InterPro" id="IPR039424">
    <property type="entry name" value="SBP_5"/>
</dbReference>
<feature type="domain" description="Solute-binding protein family 5" evidence="5">
    <location>
        <begin position="95"/>
        <end position="450"/>
    </location>
</feature>
<dbReference type="GO" id="GO:0015833">
    <property type="term" value="P:peptide transport"/>
    <property type="evidence" value="ECO:0007669"/>
    <property type="project" value="TreeGrafter"/>
</dbReference>
<evidence type="ECO:0000259" key="5">
    <source>
        <dbReference type="Pfam" id="PF00496"/>
    </source>
</evidence>
<evidence type="ECO:0000256" key="1">
    <source>
        <dbReference type="ARBA" id="ARBA00004193"/>
    </source>
</evidence>
<dbReference type="AlphaFoldDB" id="A0A8B3RP35"/>
<evidence type="ECO:0000313" key="6">
    <source>
        <dbReference type="EMBL" id="RYQ47619.1"/>
    </source>
</evidence>
<dbReference type="Pfam" id="PF00496">
    <property type="entry name" value="SBP_bac_5"/>
    <property type="match status" value="1"/>
</dbReference>
<dbReference type="InterPro" id="IPR000914">
    <property type="entry name" value="SBP_5_dom"/>
</dbReference>
<dbReference type="SUPFAM" id="SSF53850">
    <property type="entry name" value="Periplasmic binding protein-like II"/>
    <property type="match status" value="1"/>
</dbReference>
<dbReference type="GO" id="GO:0042597">
    <property type="term" value="C:periplasmic space"/>
    <property type="evidence" value="ECO:0007669"/>
    <property type="project" value="UniProtKB-ARBA"/>
</dbReference>
<sequence>MTSRFSRFKKTTTQIFATALVAGLLVPVAACSGGASQADAKETGSVPVRGGVLHYGTKSEPGNGGLDPMTATVYSSTAIINQIYEPLIVKDDSGELQPNLATEWNQVDDLTYDFTVRKGVKFADGSDLTVSDVIWTFQYAKDKSPQSKAALLKELDSITDKGNNVIEFRFKKPNPSFLSGVADRTYGFYIIDQQWYENASDTERQTTSNGTGPFALKAWNKGTSVELERNKHYWQEGKPYLDGISFDVTGDETSLLALVQQGQVDAAWFWKPELAQQAKDAGWVLGDLQQTSTRFLFIDPHYDKGVLADTNIRKALSKAIDRNEIISIGTQGRGSLTFATPPAFTELEQASEDAPNYTYDPEGAKKLLADSPNPHPTISVAYDAESADAAVFELLKDQVSKVGINLELRPVPYEQIQGIFTTGDDFIADLVYVQDVIGSDPADSISWWLETGSNVDRWGSDKQAAEAKALLAKIKQNTDAAERVEQINELNDLINRDVLTITPFATPLTYQVWSSRLHGYKTDPSDFRYHLADAWLS</sequence>
<reference evidence="6 7" key="1">
    <citation type="submission" date="2018-12" db="EMBL/GenBank/DDBJ databases">
        <title>Unveiling genomic diversity among members of the Bifidobacterium pseudolongum species, a widely distributed gut commensal of the animal kingdom.</title>
        <authorList>
            <person name="Lugli G.A."/>
            <person name="Duranti S."/>
            <person name="Albert K."/>
            <person name="Mancabelli L."/>
            <person name="Napoli S."/>
            <person name="Viappiani A."/>
            <person name="Anzalone R."/>
            <person name="Longhi G."/>
            <person name="Milani C."/>
            <person name="Turroni F."/>
            <person name="Alessandri G."/>
            <person name="Sela D.A."/>
            <person name="Van Sinderen D."/>
            <person name="Ventura M."/>
        </authorList>
    </citation>
    <scope>NUCLEOTIDE SEQUENCE [LARGE SCALE GENOMIC DNA]</scope>
    <source>
        <strain evidence="6 7">1780B</strain>
    </source>
</reference>